<name>A0A7W9JF92_9ACTN</name>
<keyword evidence="1" id="KW-0732">Signal</keyword>
<evidence type="ECO:0000313" key="2">
    <source>
        <dbReference type="EMBL" id="MBB5841041.1"/>
    </source>
</evidence>
<protein>
    <submittedName>
        <fullName evidence="2">Uncharacterized protein</fullName>
    </submittedName>
</protein>
<gene>
    <name evidence="2" type="ORF">HDA39_007775</name>
</gene>
<accession>A0A7W9JF92</accession>
<dbReference type="Proteomes" id="UP000549971">
    <property type="component" value="Unassembled WGS sequence"/>
</dbReference>
<feature type="signal peptide" evidence="1">
    <location>
        <begin position="1"/>
        <end position="25"/>
    </location>
</feature>
<evidence type="ECO:0000313" key="3">
    <source>
        <dbReference type="Proteomes" id="UP000549971"/>
    </source>
</evidence>
<evidence type="ECO:0000256" key="1">
    <source>
        <dbReference type="SAM" id="SignalP"/>
    </source>
</evidence>
<dbReference type="AlphaFoldDB" id="A0A7W9JF92"/>
<sequence length="565" mass="59694">MRSRKRLIVLLALALLPLSGTTATAEPPPGPAYAEPRQAFRTEVPGRLAGQRIDPTASPGALTKRFKEATVPLTLRHLDRAGALAPGARTTVASLDRTVNGAVDVGTGETTVDLPPGKYVVVSFVPTGTTTSVLVQPLLDLTAASTVVLDAREAKPFKVRVEDGTVASSMVALYFSRRADDGSALWFDTWADTLTPLYAAQLGPALPAGEVISSVMTQWAVPGSTGDFAETPVTYTTMDTVRGAFFTGFDRVVQPKSLVPFKSRLFTTGPGHTTDKAVTVTAPEMRFHWSRGYSGTGARTVTEYVEPGTEVLEEFQERDGAGMGSTLVTAQSGRISRTAQPGRTYTTAWNKAVLAPSVKEDLAVRSGDVFEADFGLYDDAAGHSGWGMDVKAATRLYRDGVLVAENATAGKLGRGVEVKTGKASYRLESEVVRHAAARRSTQVKAVWTFASDTASAEGENLPLWSVGFQPAVDLTNDVRRTAVTRLPFTVTPQPGAAVGTLGKPSVEISGDQGRTWRSATVVTQGNGYVAIAATPPGATISVRAKASDSAGNATEQTVLDAYGLR</sequence>
<dbReference type="EMBL" id="JACHMY010000001">
    <property type="protein sequence ID" value="MBB5841041.1"/>
    <property type="molecule type" value="Genomic_DNA"/>
</dbReference>
<feature type="chain" id="PRO_5030698103" evidence="1">
    <location>
        <begin position="26"/>
        <end position="565"/>
    </location>
</feature>
<reference evidence="2 3" key="1">
    <citation type="submission" date="2020-08" db="EMBL/GenBank/DDBJ databases">
        <title>Sequencing the genomes of 1000 actinobacteria strains.</title>
        <authorList>
            <person name="Klenk H.-P."/>
        </authorList>
    </citation>
    <scope>NUCLEOTIDE SEQUENCE [LARGE SCALE GENOMIC DNA]</scope>
    <source>
        <strain evidence="2 3">DSM 28967</strain>
    </source>
</reference>
<proteinExistence type="predicted"/>
<keyword evidence="3" id="KW-1185">Reference proteome</keyword>
<organism evidence="2 3">
    <name type="scientific">Kribbella italica</name>
    <dbReference type="NCBI Taxonomy" id="1540520"/>
    <lineage>
        <taxon>Bacteria</taxon>
        <taxon>Bacillati</taxon>
        <taxon>Actinomycetota</taxon>
        <taxon>Actinomycetes</taxon>
        <taxon>Propionibacteriales</taxon>
        <taxon>Kribbellaceae</taxon>
        <taxon>Kribbella</taxon>
    </lineage>
</organism>
<dbReference type="RefSeq" id="WP_184803810.1">
    <property type="nucleotide sequence ID" value="NZ_JACHMY010000001.1"/>
</dbReference>
<comment type="caution">
    <text evidence="2">The sequence shown here is derived from an EMBL/GenBank/DDBJ whole genome shotgun (WGS) entry which is preliminary data.</text>
</comment>